<gene>
    <name evidence="2" type="ORF">CAEBREN_13634</name>
</gene>
<proteinExistence type="predicted"/>
<name>G0MC02_CAEBE</name>
<dbReference type="InterPro" id="IPR012885">
    <property type="entry name" value="F-box_Sdz-33"/>
</dbReference>
<accession>G0MC02</accession>
<keyword evidence="3" id="KW-1185">Reference proteome</keyword>
<dbReference type="PANTHER" id="PTHR22899">
    <property type="entry name" value="CYCLIN-RELATED F-BOX FAMILY"/>
    <property type="match status" value="1"/>
</dbReference>
<evidence type="ECO:0000259" key="1">
    <source>
        <dbReference type="Pfam" id="PF07735"/>
    </source>
</evidence>
<dbReference type="HOGENOM" id="CLU_028840_1_3_1"/>
<dbReference type="EMBL" id="GL379789">
    <property type="protein sequence ID" value="EGT45786.1"/>
    <property type="molecule type" value="Genomic_DNA"/>
</dbReference>
<sequence>MSKSKLGFSTVSNKTKNIVASSNLKLKMVRLFVRQKCGMVLFFGWWGSLKHVGIEFLSDHVVAHALFDDDDSREYDFFRNWSSNNFRDYLEHILLVTSSSKQIDEVIFLSRDIPVSFAYSNLKRIDIKKIQIATFCTHQYSRQILSRFLEVDSFILPHNPYETVTGSHGFLMRNLNDFRLDVYNNAFKFTLNDLLVSNSKNIVISWSGWTEKNVNRFLKLWIKGSNPNLKSVDIWFPREHLINQDIVLEGIVTHELGRRHFSYHPEEHRYGIKRKDGPLAALTIQSTHINIPHIQLDVDPDL</sequence>
<dbReference type="OrthoDB" id="10307991at2759"/>
<dbReference type="Pfam" id="PF07735">
    <property type="entry name" value="FBA_2"/>
    <property type="match status" value="1"/>
</dbReference>
<protein>
    <recommendedName>
        <fullName evidence="1">Sdz-33 F-box domain-containing protein</fullName>
    </recommendedName>
</protein>
<feature type="domain" description="Sdz-33 F-box" evidence="1">
    <location>
        <begin position="168"/>
        <end position="233"/>
    </location>
</feature>
<dbReference type="Proteomes" id="UP000008068">
    <property type="component" value="Unassembled WGS sequence"/>
</dbReference>
<dbReference type="AlphaFoldDB" id="G0MC02"/>
<organism evidence="3">
    <name type="scientific">Caenorhabditis brenneri</name>
    <name type="common">Nematode worm</name>
    <dbReference type="NCBI Taxonomy" id="135651"/>
    <lineage>
        <taxon>Eukaryota</taxon>
        <taxon>Metazoa</taxon>
        <taxon>Ecdysozoa</taxon>
        <taxon>Nematoda</taxon>
        <taxon>Chromadorea</taxon>
        <taxon>Rhabditida</taxon>
        <taxon>Rhabditina</taxon>
        <taxon>Rhabditomorpha</taxon>
        <taxon>Rhabditoidea</taxon>
        <taxon>Rhabditidae</taxon>
        <taxon>Peloderinae</taxon>
        <taxon>Caenorhabditis</taxon>
    </lineage>
</organism>
<dbReference type="PANTHER" id="PTHR22899:SF0">
    <property type="entry name" value="F-BOX ASSOCIATED DOMAIN-CONTAINING PROTEIN-RELATED"/>
    <property type="match status" value="1"/>
</dbReference>
<dbReference type="InterPro" id="IPR053222">
    <property type="entry name" value="Zygotic_Embryogenesis-Asso"/>
</dbReference>
<dbReference type="OMA" id="THINIPH"/>
<reference evidence="3" key="1">
    <citation type="submission" date="2011-07" db="EMBL/GenBank/DDBJ databases">
        <authorList>
            <consortium name="Caenorhabditis brenneri Sequencing and Analysis Consortium"/>
            <person name="Wilson R.K."/>
        </authorList>
    </citation>
    <scope>NUCLEOTIDE SEQUENCE [LARGE SCALE GENOMIC DNA]</scope>
    <source>
        <strain evidence="3">PB2801</strain>
    </source>
</reference>
<evidence type="ECO:0000313" key="3">
    <source>
        <dbReference type="Proteomes" id="UP000008068"/>
    </source>
</evidence>
<dbReference type="InParanoid" id="G0MC02"/>
<evidence type="ECO:0000313" key="2">
    <source>
        <dbReference type="EMBL" id="EGT45786.1"/>
    </source>
</evidence>